<evidence type="ECO:0000313" key="1">
    <source>
        <dbReference type="EMBL" id="MDG3587417.1"/>
    </source>
</evidence>
<protein>
    <submittedName>
        <fullName evidence="1">Uncharacterized protein</fullName>
    </submittedName>
</protein>
<accession>A0ABT6FVX5</accession>
<comment type="caution">
    <text evidence="1">The sequence shown here is derived from an EMBL/GenBank/DDBJ whole genome shotgun (WGS) entry which is preliminary data.</text>
</comment>
<proteinExistence type="predicted"/>
<dbReference type="RefSeq" id="WP_277901349.1">
    <property type="nucleotide sequence ID" value="NZ_JAPMUA010000007.1"/>
</dbReference>
<keyword evidence="2" id="KW-1185">Reference proteome</keyword>
<dbReference type="EMBL" id="JAPMUA010000007">
    <property type="protein sequence ID" value="MDG3587417.1"/>
    <property type="molecule type" value="Genomic_DNA"/>
</dbReference>
<name>A0ABT6FVX5_9FLAO</name>
<organism evidence="1 2">
    <name type="scientific">Galbibacter pacificus</name>
    <dbReference type="NCBI Taxonomy" id="2996052"/>
    <lineage>
        <taxon>Bacteria</taxon>
        <taxon>Pseudomonadati</taxon>
        <taxon>Bacteroidota</taxon>
        <taxon>Flavobacteriia</taxon>
        <taxon>Flavobacteriales</taxon>
        <taxon>Flavobacteriaceae</taxon>
        <taxon>Galbibacter</taxon>
    </lineage>
</organism>
<gene>
    <name evidence="1" type="ORF">OSR52_16250</name>
</gene>
<sequence length="108" mass="12483">MGAPPPYRYKGSITFDYDALAFSGYDSYNKEDTVFKIQKSSITQLYYGYDEIFSTFQTRGMGISWAPIRFTIHSDLQDSETFLYVVFGFDGISSENKTLFEELKTWLS</sequence>
<reference evidence="1" key="1">
    <citation type="submission" date="2022-11" db="EMBL/GenBank/DDBJ databases">
        <title>High-quality draft genome sequence of Galbibacter sp. strain CMA-7.</title>
        <authorList>
            <person name="Wei L."/>
            <person name="Dong C."/>
            <person name="Shao Z."/>
        </authorList>
    </citation>
    <scope>NUCLEOTIDE SEQUENCE</scope>
    <source>
        <strain evidence="1">CMA-7</strain>
    </source>
</reference>
<evidence type="ECO:0000313" key="2">
    <source>
        <dbReference type="Proteomes" id="UP001153642"/>
    </source>
</evidence>
<dbReference type="Proteomes" id="UP001153642">
    <property type="component" value="Unassembled WGS sequence"/>
</dbReference>